<dbReference type="EMBL" id="SUMF01000002">
    <property type="protein sequence ID" value="TJZ77621.1"/>
    <property type="molecule type" value="Genomic_DNA"/>
</dbReference>
<dbReference type="OrthoDB" id="9767470at2"/>
<sequence length="432" mass="47698">MNAPSAFARLSDHPLRRELNDEAHARPFEPLQTPARLSFVAYLHRNASAEQERWLLGELCAWGQVQPPAPDSVHFSAILGGVRFKWARHAEYSSMTVIAEGEADAPFTQTALSELPADWLAQLPGNVLHAAHALLLPDDALPANVEEVSERYFGGNDLIGAGLGEGAARAFTDFRIGADGFGRYVLGNAGMGRRQAGRMLQRLFEIDTYRMLALLALPVAKSISPELTDADHELAELTAAMPAARQEDEPILLDRLTQLAARIESALSRTDFRFSAAHAYYEIVRRRVVELRELRIQGVQPFTEFVERRLSPAMDTCESVARRQRVLAARVARASSLLRTRVEITHERQNQQLLASMDKRAQLQLRLQETVEGLSVAAITYYTVGLIGYLGKGVKAMGAPLDAELVTAVAIPLVALTVAWGLRRFRRSLSCA</sequence>
<comment type="caution">
    <text evidence="2">The sequence shown here is derived from an EMBL/GenBank/DDBJ whole genome shotgun (WGS) entry which is preliminary data.</text>
</comment>
<evidence type="ECO:0000313" key="3">
    <source>
        <dbReference type="Proteomes" id="UP000310016"/>
    </source>
</evidence>
<keyword evidence="1" id="KW-0812">Transmembrane</keyword>
<dbReference type="Pfam" id="PF11902">
    <property type="entry name" value="DUF3422"/>
    <property type="match status" value="1"/>
</dbReference>
<proteinExistence type="predicted"/>
<accession>A0A4U0Q8K7</accession>
<keyword evidence="1" id="KW-1133">Transmembrane helix</keyword>
<feature type="transmembrane region" description="Helical" evidence="1">
    <location>
        <begin position="403"/>
        <end position="422"/>
    </location>
</feature>
<reference evidence="2 3" key="1">
    <citation type="submission" date="2019-04" db="EMBL/GenBank/DDBJ databases">
        <title>Chitiniphilus eburnea sp. nov., a novel chitinolytic bacterium isolated from aquaculture sludge.</title>
        <authorList>
            <person name="Sheng M."/>
        </authorList>
    </citation>
    <scope>NUCLEOTIDE SEQUENCE [LARGE SCALE GENOMIC DNA]</scope>
    <source>
        <strain evidence="2 3">HX-2-15</strain>
    </source>
</reference>
<evidence type="ECO:0000313" key="2">
    <source>
        <dbReference type="EMBL" id="TJZ77621.1"/>
    </source>
</evidence>
<keyword evidence="1" id="KW-0472">Membrane</keyword>
<evidence type="ECO:0000256" key="1">
    <source>
        <dbReference type="SAM" id="Phobius"/>
    </source>
</evidence>
<name>A0A4U0Q8K7_9NEIS</name>
<dbReference type="AlphaFoldDB" id="A0A4U0Q8K7"/>
<dbReference type="RefSeq" id="WP_136772095.1">
    <property type="nucleotide sequence ID" value="NZ_CP156074.1"/>
</dbReference>
<protein>
    <submittedName>
        <fullName evidence="2">DUF3422 domain-containing protein</fullName>
    </submittedName>
</protein>
<dbReference type="InterPro" id="IPR021830">
    <property type="entry name" value="DUF3422"/>
</dbReference>
<organism evidence="2 3">
    <name type="scientific">Chitiniphilus eburneus</name>
    <dbReference type="NCBI Taxonomy" id="2571148"/>
    <lineage>
        <taxon>Bacteria</taxon>
        <taxon>Pseudomonadati</taxon>
        <taxon>Pseudomonadota</taxon>
        <taxon>Betaproteobacteria</taxon>
        <taxon>Neisseriales</taxon>
        <taxon>Chitinibacteraceae</taxon>
        <taxon>Chitiniphilus</taxon>
    </lineage>
</organism>
<keyword evidence="3" id="KW-1185">Reference proteome</keyword>
<dbReference type="Proteomes" id="UP000310016">
    <property type="component" value="Unassembled WGS sequence"/>
</dbReference>
<gene>
    <name evidence="2" type="ORF">FAZ21_04665</name>
</gene>